<evidence type="ECO:0000256" key="4">
    <source>
        <dbReference type="ARBA" id="ARBA00022737"/>
    </source>
</evidence>
<keyword evidence="11" id="KW-1185">Reference proteome</keyword>
<evidence type="ECO:0000256" key="3">
    <source>
        <dbReference type="ARBA" id="ARBA00022723"/>
    </source>
</evidence>
<dbReference type="AlphaFoldDB" id="A0A7J6FMH1"/>
<feature type="domain" description="EF-hand" evidence="8">
    <location>
        <begin position="248"/>
        <end position="283"/>
    </location>
</feature>
<dbReference type="Pfam" id="PF01985">
    <property type="entry name" value="CRS1_YhbY"/>
    <property type="match status" value="1"/>
</dbReference>
<evidence type="ECO:0000256" key="2">
    <source>
        <dbReference type="ARBA" id="ARBA00009763"/>
    </source>
</evidence>
<comment type="similarity">
    <text evidence="2">Belongs to the calmodulin family.</text>
</comment>
<dbReference type="SUPFAM" id="SSF75471">
    <property type="entry name" value="YhbY-like"/>
    <property type="match status" value="1"/>
</dbReference>
<keyword evidence="5" id="KW-0106">Calcium</keyword>
<reference evidence="10 11" key="1">
    <citation type="journal article" date="2020" name="bioRxiv">
        <title>Sequence and annotation of 42 cannabis genomes reveals extensive copy number variation in cannabinoid synthesis and pathogen resistance genes.</title>
        <authorList>
            <person name="Mckernan K.J."/>
            <person name="Helbert Y."/>
            <person name="Kane L.T."/>
            <person name="Ebling H."/>
            <person name="Zhang L."/>
            <person name="Liu B."/>
            <person name="Eaton Z."/>
            <person name="Mclaughlin S."/>
            <person name="Kingan S."/>
            <person name="Baybayan P."/>
            <person name="Concepcion G."/>
            <person name="Jordan M."/>
            <person name="Riva A."/>
            <person name="Barbazuk W."/>
            <person name="Harkins T."/>
        </authorList>
    </citation>
    <scope>NUCLEOTIDE SEQUENCE [LARGE SCALE GENOMIC DNA]</scope>
    <source>
        <strain evidence="11">cv. Jamaican Lion 4</strain>
        <tissue evidence="10">Leaf</tissue>
    </source>
</reference>
<dbReference type="PROSITE" id="PS50222">
    <property type="entry name" value="EF_HAND_2"/>
    <property type="match status" value="3"/>
</dbReference>
<dbReference type="Gene3D" id="1.10.238.10">
    <property type="entry name" value="EF-hand"/>
    <property type="match status" value="2"/>
</dbReference>
<dbReference type="Pfam" id="PF13499">
    <property type="entry name" value="EF-hand_7"/>
    <property type="match status" value="2"/>
</dbReference>
<dbReference type="InterPro" id="IPR035920">
    <property type="entry name" value="YhbY-like_sf"/>
</dbReference>
<evidence type="ECO:0000256" key="5">
    <source>
        <dbReference type="ARBA" id="ARBA00022837"/>
    </source>
</evidence>
<gene>
    <name evidence="10" type="ORF">G4B88_016890</name>
</gene>
<dbReference type="FunFam" id="1.10.238.10:FF:000231">
    <property type="entry name" value="Calmodulin-like protein 3"/>
    <property type="match status" value="1"/>
</dbReference>
<comment type="caution">
    <text evidence="10">The sequence shown here is derived from an EMBL/GenBank/DDBJ whole genome shotgun (WGS) entry which is preliminary data.</text>
</comment>
<dbReference type="InterPro" id="IPR040286">
    <property type="entry name" value="At3g25440-like"/>
</dbReference>
<name>A0A7J6FMH1_CANSA</name>
<evidence type="ECO:0000259" key="9">
    <source>
        <dbReference type="PROSITE" id="PS51295"/>
    </source>
</evidence>
<proteinExistence type="inferred from homology"/>
<evidence type="ECO:0000313" key="10">
    <source>
        <dbReference type="EMBL" id="KAF4371827.1"/>
    </source>
</evidence>
<dbReference type="PANTHER" id="PTHR31426:SF5">
    <property type="entry name" value="OS04G0492900 PROTEIN"/>
    <property type="match status" value="1"/>
</dbReference>
<dbReference type="InterPro" id="IPR002048">
    <property type="entry name" value="EF_hand_dom"/>
</dbReference>
<dbReference type="CDD" id="cd00051">
    <property type="entry name" value="EFh"/>
    <property type="match status" value="2"/>
</dbReference>
<dbReference type="InterPro" id="IPR004330">
    <property type="entry name" value="FAR1_DNA_bnd_dom"/>
</dbReference>
<dbReference type="InterPro" id="IPR011992">
    <property type="entry name" value="EF-hand-dom_pair"/>
</dbReference>
<dbReference type="InterPro" id="IPR001890">
    <property type="entry name" value="RNA-binding_CRM"/>
</dbReference>
<dbReference type="InterPro" id="IPR018247">
    <property type="entry name" value="EF_Hand_1_Ca_BS"/>
</dbReference>
<keyword evidence="4" id="KW-0677">Repeat</keyword>
<dbReference type="Pfam" id="PF03101">
    <property type="entry name" value="FAR1"/>
    <property type="match status" value="2"/>
</dbReference>
<dbReference type="GO" id="GO:0005737">
    <property type="term" value="C:cytoplasm"/>
    <property type="evidence" value="ECO:0007669"/>
    <property type="project" value="UniProtKB-ARBA"/>
</dbReference>
<dbReference type="GO" id="GO:0005509">
    <property type="term" value="F:calcium ion binding"/>
    <property type="evidence" value="ECO:0007669"/>
    <property type="project" value="InterPro"/>
</dbReference>
<evidence type="ECO:0000256" key="7">
    <source>
        <dbReference type="PROSITE-ProRule" id="PRU00626"/>
    </source>
</evidence>
<dbReference type="Gene3D" id="3.30.110.60">
    <property type="entry name" value="YhbY-like"/>
    <property type="match status" value="1"/>
</dbReference>
<keyword evidence="6 7" id="KW-0694">RNA-binding</keyword>
<organism evidence="10 11">
    <name type="scientific">Cannabis sativa</name>
    <name type="common">Hemp</name>
    <name type="synonym">Marijuana</name>
    <dbReference type="NCBI Taxonomy" id="3483"/>
    <lineage>
        <taxon>Eukaryota</taxon>
        <taxon>Viridiplantae</taxon>
        <taxon>Streptophyta</taxon>
        <taxon>Embryophyta</taxon>
        <taxon>Tracheophyta</taxon>
        <taxon>Spermatophyta</taxon>
        <taxon>Magnoliopsida</taxon>
        <taxon>eudicotyledons</taxon>
        <taxon>Gunneridae</taxon>
        <taxon>Pentapetalae</taxon>
        <taxon>rosids</taxon>
        <taxon>fabids</taxon>
        <taxon>Rosales</taxon>
        <taxon>Cannabaceae</taxon>
        <taxon>Cannabis</taxon>
    </lineage>
</organism>
<sequence length="1132" mass="130085">MSQSQPLLLSKIHTKSKSQLVHRFSMKKYIKSKLVQRTYYSSTEISTIVLHSRTASCLDFEFTTIQPIFSFEILRNRNRQYHSPEFDFLLILQALIGENGAAGETLSLTMEEVCLNSEPVFDEGFKKKSEANNPRPETRTGCPAMIVIKLVDSTRWRIVEVELEHNHQVSPQIKRFYKSHKRMIVAAKKTQPPPQPVTEVHTIKLYKTAVLDSGSELKRVFQMFDKNGDGRITKKELSDSLENLGIFIPDKDLIQMIDKIDVNGDGYVDIDEFGALYQTIMDERDEEEDMREAFNVFDQNGDGFITVEELRSVLSSLGLKQGRTIEDCTRMIKKVDVDGDGKFIPKFPILRVLIGAMAMRALASLSLRRSHKQFKILLCKPIFYRSSLDGFLCKVIVQEPAFGYLHGSNKRFLLDGQQWFHSASCLRMVDKVVEPTNDSEINAAVDDGVGSTKMKRMKLKGKRAVVRWLKFFRWKKKKDYERMTPEEKILYKLRKAQKKEARYVEALKKIEPSETSETTHDPEILTPEEHFFFLKMGLKCKNYVPVGRRGIYQGVILNMHLHWKKHQTLQVVVKTFTPEEVREIATELARLTGGIALDKSKYRDGLRAVRKYLPKLQQDLVLLQSQAKSKPANITDVVEKTDETVLQSTDSESYSKLQWEKMADESKQCSARDLVMKAALASDSEDLSDIFETDSEREAEEKGERPLYLEEFEKFPVKNYEEPEDFQDHLRQISQDSKNAKSSSEDVDLQNFDEVDKLFIRAAFRLKNRRYDQYGALCLSRSYAIVPGKLHIYVYISVFLCLVQVSVHLFSDPSHPANSFVCVELIINRAQFQWIELGFLVLCYVWRKSCPLMIKWYFSLVIVNLDEETGTTEPQAERVLNFHEERSALEPCIVNLDQETGTTEPQTGRVLDAHEEGSALGPCIVNFDEETVTSEPQAERILNAQEEGSALEPCIGMEFESEEAAKKFYDEYSRRVGFIVRIGTCRRSVVDKSIISRQLSCNKQGFSAKTADKVGHVRKHRPRAKSREGCKAMIRVKATKSGKWVVTSFEKDHTHPLIVPDRRPIDSVDRRIEDLTMELKHQDHLCELYRGLLLTFLKDIDEQTETLSTKIGLVVNNIREVESGLKKPPQKR</sequence>
<protein>
    <submittedName>
        <fullName evidence="10">Uncharacterized protein</fullName>
    </submittedName>
</protein>
<dbReference type="PANTHER" id="PTHR31426">
    <property type="entry name" value="GROUP II INTRON SPLICING FACTOR CRS1-LIKE"/>
    <property type="match status" value="1"/>
</dbReference>
<dbReference type="SUPFAM" id="SSF47473">
    <property type="entry name" value="EF-hand"/>
    <property type="match status" value="1"/>
</dbReference>
<dbReference type="SMART" id="SM00054">
    <property type="entry name" value="EFh"/>
    <property type="match status" value="3"/>
</dbReference>
<evidence type="ECO:0000256" key="1">
    <source>
        <dbReference type="ARBA" id="ARBA00003291"/>
    </source>
</evidence>
<dbReference type="EMBL" id="JAATIQ010000192">
    <property type="protein sequence ID" value="KAF4371827.1"/>
    <property type="molecule type" value="Genomic_DNA"/>
</dbReference>
<dbReference type="FunFam" id="1.10.238.10:FF:000089">
    <property type="entry name" value="calmodulin-like protein 3"/>
    <property type="match status" value="1"/>
</dbReference>
<dbReference type="PROSITE" id="PS51295">
    <property type="entry name" value="CRM"/>
    <property type="match status" value="1"/>
</dbReference>
<dbReference type="GO" id="GO:0003723">
    <property type="term" value="F:RNA binding"/>
    <property type="evidence" value="ECO:0007669"/>
    <property type="project" value="UniProtKB-UniRule"/>
</dbReference>
<dbReference type="Proteomes" id="UP000583929">
    <property type="component" value="Unassembled WGS sequence"/>
</dbReference>
<feature type="domain" description="CRM" evidence="9">
    <location>
        <begin position="523"/>
        <end position="619"/>
    </location>
</feature>
<keyword evidence="3" id="KW-0479">Metal-binding</keyword>
<evidence type="ECO:0000256" key="6">
    <source>
        <dbReference type="ARBA" id="ARBA00022884"/>
    </source>
</evidence>
<dbReference type="SMART" id="SM01103">
    <property type="entry name" value="CRS1_YhbY"/>
    <property type="match status" value="1"/>
</dbReference>
<feature type="domain" description="EF-hand" evidence="8">
    <location>
        <begin position="285"/>
        <end position="320"/>
    </location>
</feature>
<evidence type="ECO:0000259" key="8">
    <source>
        <dbReference type="PROSITE" id="PS50222"/>
    </source>
</evidence>
<accession>A0A7J6FMH1</accession>
<comment type="function">
    <text evidence="1">Potential calcium sensor.</text>
</comment>
<feature type="domain" description="EF-hand" evidence="8">
    <location>
        <begin position="212"/>
        <end position="247"/>
    </location>
</feature>
<evidence type="ECO:0000313" key="11">
    <source>
        <dbReference type="Proteomes" id="UP000583929"/>
    </source>
</evidence>
<dbReference type="PROSITE" id="PS00018">
    <property type="entry name" value="EF_HAND_1"/>
    <property type="match status" value="3"/>
</dbReference>